<organism evidence="2 3">
    <name type="scientific">Nicotiana sylvestris</name>
    <name type="common">Wood tobacco</name>
    <name type="synonym">South American tobacco</name>
    <dbReference type="NCBI Taxonomy" id="4096"/>
    <lineage>
        <taxon>Eukaryota</taxon>
        <taxon>Viridiplantae</taxon>
        <taxon>Streptophyta</taxon>
        <taxon>Embryophyta</taxon>
        <taxon>Tracheophyta</taxon>
        <taxon>Spermatophyta</taxon>
        <taxon>Magnoliopsida</taxon>
        <taxon>eudicotyledons</taxon>
        <taxon>Gunneridae</taxon>
        <taxon>Pentapetalae</taxon>
        <taxon>asterids</taxon>
        <taxon>lamiids</taxon>
        <taxon>Solanales</taxon>
        <taxon>Solanaceae</taxon>
        <taxon>Nicotianoideae</taxon>
        <taxon>Nicotianeae</taxon>
        <taxon>Nicotiana</taxon>
    </lineage>
</organism>
<evidence type="ECO:0000313" key="3">
    <source>
        <dbReference type="RefSeq" id="XP_009775184.1"/>
    </source>
</evidence>
<dbReference type="RefSeq" id="XP_009775184.1">
    <property type="nucleotide sequence ID" value="XM_009776882.1"/>
</dbReference>
<gene>
    <name evidence="3" type="primary">LOC104225112</name>
</gene>
<dbReference type="Proteomes" id="UP000189701">
    <property type="component" value="Unplaced"/>
</dbReference>
<protein>
    <submittedName>
        <fullName evidence="3">Circumsporozoite protein-like</fullName>
    </submittedName>
</protein>
<feature type="compositionally biased region" description="Polar residues" evidence="1">
    <location>
        <begin position="64"/>
        <end position="76"/>
    </location>
</feature>
<evidence type="ECO:0000256" key="1">
    <source>
        <dbReference type="SAM" id="MobiDB-lite"/>
    </source>
</evidence>
<feature type="compositionally biased region" description="Low complexity" evidence="1">
    <location>
        <begin position="103"/>
        <end position="112"/>
    </location>
</feature>
<dbReference type="AlphaFoldDB" id="A0A1U7WKI3"/>
<feature type="region of interest" description="Disordered" evidence="1">
    <location>
        <begin position="64"/>
        <end position="142"/>
    </location>
</feature>
<feature type="region of interest" description="Disordered" evidence="1">
    <location>
        <begin position="1"/>
        <end position="30"/>
    </location>
</feature>
<feature type="compositionally biased region" description="Basic and acidic residues" evidence="1">
    <location>
        <begin position="1"/>
        <end position="11"/>
    </location>
</feature>
<proteinExistence type="predicted"/>
<accession>A0A1U7WKI3</accession>
<evidence type="ECO:0000313" key="2">
    <source>
        <dbReference type="Proteomes" id="UP000189701"/>
    </source>
</evidence>
<name>A0A1U7WKI3_NICSY</name>
<reference evidence="2" key="1">
    <citation type="journal article" date="2013" name="Genome Biol.">
        <title>Reference genomes and transcriptomes of Nicotiana sylvestris and Nicotiana tomentosiformis.</title>
        <authorList>
            <person name="Sierro N."/>
            <person name="Battey J.N."/>
            <person name="Ouadi S."/>
            <person name="Bovet L."/>
            <person name="Goepfert S."/>
            <person name="Bakaher N."/>
            <person name="Peitsch M.C."/>
            <person name="Ivanov N.V."/>
        </authorList>
    </citation>
    <scope>NUCLEOTIDE SEQUENCE [LARGE SCALE GENOMIC DNA]</scope>
</reference>
<feature type="compositionally biased region" description="Pro residues" evidence="1">
    <location>
        <begin position="85"/>
        <end position="102"/>
    </location>
</feature>
<feature type="compositionally biased region" description="Polar residues" evidence="1">
    <location>
        <begin position="18"/>
        <end position="28"/>
    </location>
</feature>
<feature type="compositionally biased region" description="Low complexity" evidence="1">
    <location>
        <begin position="119"/>
        <end position="131"/>
    </location>
</feature>
<reference evidence="3" key="2">
    <citation type="submission" date="2025-08" db="UniProtKB">
        <authorList>
            <consortium name="RefSeq"/>
        </authorList>
    </citation>
    <scope>IDENTIFICATION</scope>
    <source>
        <tissue evidence="3">Leaf</tissue>
    </source>
</reference>
<feature type="compositionally biased region" description="Pro residues" evidence="1">
    <location>
        <begin position="133"/>
        <end position="142"/>
    </location>
</feature>
<keyword evidence="2" id="KW-1185">Reference proteome</keyword>
<sequence>MDDLSDIRKDNATMAENAETSDGRSTPAKNELVLRLEQKILELQEELEQVQNLENLSLTLNVPEINQQNPTTQNPIPHQNTQNQKPPPNPPTPHQYPVPPQNLNPLLVPIPQQHHHHPTQYPQTTTYHMPQNAPQPTPDPQN</sequence>